<dbReference type="eggNOG" id="COG4096">
    <property type="taxonomic scope" value="Bacteria"/>
</dbReference>
<gene>
    <name evidence="5" type="ORF">CH238_04530</name>
    <name evidence="4" type="ORF">CLOLEP_03823</name>
</gene>
<dbReference type="SMART" id="SM00490">
    <property type="entry name" value="HELICc"/>
    <property type="match status" value="1"/>
</dbReference>
<evidence type="ECO:0000313" key="4">
    <source>
        <dbReference type="EMBL" id="EDO59773.1"/>
    </source>
</evidence>
<keyword evidence="4" id="KW-0378">Hydrolase</keyword>
<accession>A7VYZ5</accession>
<dbReference type="GO" id="GO:0016787">
    <property type="term" value="F:hydrolase activity"/>
    <property type="evidence" value="ECO:0007669"/>
    <property type="project" value="InterPro"/>
</dbReference>
<dbReference type="InterPro" id="IPR001650">
    <property type="entry name" value="Helicase_C-like"/>
</dbReference>
<dbReference type="InterPro" id="IPR050742">
    <property type="entry name" value="Helicase_Restrict-Modif_Enz"/>
</dbReference>
<dbReference type="GO" id="GO:0005829">
    <property type="term" value="C:cytosol"/>
    <property type="evidence" value="ECO:0007669"/>
    <property type="project" value="TreeGrafter"/>
</dbReference>
<dbReference type="Pfam" id="PF00271">
    <property type="entry name" value="Helicase_C"/>
    <property type="match status" value="1"/>
</dbReference>
<reference evidence="5 7" key="3">
    <citation type="submission" date="2017-07" db="EMBL/GenBank/DDBJ databases">
        <title>Prevalence of linear plasmids in Cutibacterium (Propionibacterium) acnes isolates obtained from prostatic tissue.</title>
        <authorList>
            <person name="Davidsson S."/>
            <person name="Carlsson J."/>
            <person name="Molling P."/>
            <person name="Andren O."/>
            <person name="Andersson S.-O."/>
            <person name="Brzuszkiewicz E."/>
            <person name="Poehlein A."/>
            <person name="Al-Zeer M."/>
            <person name="Brinkmann V."/>
            <person name="Scavenius C."/>
            <person name="Nazipi S."/>
            <person name="Soderquist B."/>
            <person name="Bruggemann H."/>
        </authorList>
    </citation>
    <scope>NUCLEOTIDE SEQUENCE [LARGE SCALE GENOMIC DNA]</scope>
    <source>
        <strain evidence="5 7">DSM 753</strain>
    </source>
</reference>
<dbReference type="SUPFAM" id="SSF52540">
    <property type="entry name" value="P-loop containing nucleoside triphosphate hydrolases"/>
    <property type="match status" value="1"/>
</dbReference>
<feature type="domain" description="Helicase C-terminal" evidence="3">
    <location>
        <begin position="639"/>
        <end position="809"/>
    </location>
</feature>
<feature type="coiled-coil region" evidence="1">
    <location>
        <begin position="141"/>
        <end position="168"/>
    </location>
</feature>
<dbReference type="GO" id="GO:0003677">
    <property type="term" value="F:DNA binding"/>
    <property type="evidence" value="ECO:0007669"/>
    <property type="project" value="InterPro"/>
</dbReference>
<dbReference type="InterPro" id="IPR027417">
    <property type="entry name" value="P-loop_NTPase"/>
</dbReference>
<evidence type="ECO:0000259" key="2">
    <source>
        <dbReference type="PROSITE" id="PS51192"/>
    </source>
</evidence>
<dbReference type="InterPro" id="IPR013670">
    <property type="entry name" value="EcoEI_R_C_dom"/>
</dbReference>
<evidence type="ECO:0000313" key="6">
    <source>
        <dbReference type="Proteomes" id="UP000003490"/>
    </source>
</evidence>
<keyword evidence="4" id="KW-0067">ATP-binding</keyword>
<evidence type="ECO:0000256" key="1">
    <source>
        <dbReference type="SAM" id="Coils"/>
    </source>
</evidence>
<sequence length="1078" mass="122613">MKSNFEFLNRYWPVLAQLGANAENYLYSDPNACIYKLGMFAERLVQEILVFEHMDEPKTDNTHANRIRLLKRAGLLPHEIDNTLYVLRKTRNSAVHAGTDSVDEAKTLLSTTYNLAIWFMETYGDWGFIAEDFVMPEEVHQADLKSVIEDQEKKIAELSKKLAQVTTAVSGTTQKERAKRAETVSSMMQWNEAQTRCLIDEQLRKAGWEADTTNLRYSKGTRPVKGRNIAISEWPTNSAFYKNGYADYAFFIGEKLVALMDAKKASEDVASTIDVQVKDYAKHIKEEHAGYVIGSWGDYQVPFLFASNGRAFLEQLRTKSGIWFLDARKSSNQSYPIRNWFSPSDLEEKLSQDIAKANEALATYNDSFMEDPTGLNLRDYQIKAVNKATEAIMNGGRTALLAMATGTGKTRTVLGLIYKMLESKRFKRILFLVDRIALGEQAMDTFKDVKLKDLMTLNEIYEIKDIDDNEINLETKVSISTVQGLLKRTILSETPDLMPGAFDLIIVDEAHRGYILDKEMTQEEILYDNQDDYMSKYKQVIEYFDAVKVALTATPALHTTEIFGEPIFTYSYREAVIDGWLVDHDPPYIINTDFIENNVKFKKGETLAQYDPNTNELINGAALQDELDFDVSDFNKAIVLPDHTRKVLEEVANYLNPESGEKTLIFAVNDNHADCIVDTLRDIYKPYGISNEAIMKITGKTTGGNKKKILQVIKQFKNNQYPNIAVTVDLLTTGIDVPAICNLVFMRKINSRILFEQMLGRATRLCPEIGKTHFNIFDAVRVYEDLDSTSGMKSVSVSKTMSELLEDLFRDSGENKQPVKDRILARLQRKNNNLTPEQKYEVTERLGGIDLRAYVHKLKSCTQDAFIEACKKDKDFLLWVDSLKGKKKGYFYSEKEDTLNETTRGYGDTEKPEDYLEAFTKFVNENKDEIEAIRIACTKPSSMTRAQLKELKLALDKENFTETSLNEASSAVTNAHIVADIIAHVRKAVLKTPLFNHDERVEAAFSKLIAAHRFNKMQLDLLEKIKTYMLHESILNTETFEAPVFKMDGGFARFNKKFGGALADIIREINTYIYEGAA</sequence>
<dbReference type="InterPro" id="IPR014001">
    <property type="entry name" value="Helicase_ATP-bd"/>
</dbReference>
<dbReference type="GO" id="GO:0005524">
    <property type="term" value="F:ATP binding"/>
    <property type="evidence" value="ECO:0007669"/>
    <property type="project" value="InterPro"/>
</dbReference>
<comment type="caution">
    <text evidence="4">The sequence shown here is derived from an EMBL/GenBank/DDBJ whole genome shotgun (WGS) entry which is preliminary data.</text>
</comment>
<dbReference type="Gene3D" id="3.90.1570.30">
    <property type="match status" value="1"/>
</dbReference>
<dbReference type="HOGENOM" id="CLU_007363_0_0_9"/>
<dbReference type="GO" id="GO:0006304">
    <property type="term" value="P:DNA modification"/>
    <property type="evidence" value="ECO:0007669"/>
    <property type="project" value="InterPro"/>
</dbReference>
<feature type="domain" description="Helicase ATP-binding" evidence="2">
    <location>
        <begin position="390"/>
        <end position="573"/>
    </location>
</feature>
<dbReference type="OrthoDB" id="9758243at2"/>
<dbReference type="EMBL" id="NOXF01000002">
    <property type="protein sequence ID" value="PEQ25299.1"/>
    <property type="molecule type" value="Genomic_DNA"/>
</dbReference>
<dbReference type="PANTHER" id="PTHR47396:SF1">
    <property type="entry name" value="ATP-DEPENDENT HELICASE IRC3-RELATED"/>
    <property type="match status" value="1"/>
</dbReference>
<dbReference type="CDD" id="cd18799">
    <property type="entry name" value="SF2_C_EcoAI-like"/>
    <property type="match status" value="1"/>
</dbReference>
<evidence type="ECO:0000259" key="3">
    <source>
        <dbReference type="PROSITE" id="PS51194"/>
    </source>
</evidence>
<dbReference type="Pfam" id="PF04851">
    <property type="entry name" value="ResIII"/>
    <property type="match status" value="1"/>
</dbReference>
<dbReference type="InterPro" id="IPR006935">
    <property type="entry name" value="Helicase/UvrB_N"/>
</dbReference>
<dbReference type="PROSITE" id="PS51192">
    <property type="entry name" value="HELICASE_ATP_BIND_1"/>
    <property type="match status" value="1"/>
</dbReference>
<evidence type="ECO:0000313" key="5">
    <source>
        <dbReference type="EMBL" id="PEQ25299.1"/>
    </source>
</evidence>
<dbReference type="NCBIfam" id="NF008521">
    <property type="entry name" value="PRK11448.1"/>
    <property type="match status" value="1"/>
</dbReference>
<dbReference type="GO" id="GO:0004386">
    <property type="term" value="F:helicase activity"/>
    <property type="evidence" value="ECO:0007669"/>
    <property type="project" value="UniProtKB-KW"/>
</dbReference>
<proteinExistence type="predicted"/>
<reference evidence="4 6" key="2">
    <citation type="submission" date="2007-08" db="EMBL/GenBank/DDBJ databases">
        <authorList>
            <person name="Fulton L."/>
            <person name="Clifton S."/>
            <person name="Fulton B."/>
            <person name="Xu J."/>
            <person name="Minx P."/>
            <person name="Pepin K.H."/>
            <person name="Johnson M."/>
            <person name="Thiruvilangam P."/>
            <person name="Bhonagiri V."/>
            <person name="Nash W.E."/>
            <person name="Wang C."/>
            <person name="Mardis E.R."/>
            <person name="Wilson R.K."/>
        </authorList>
    </citation>
    <scope>NUCLEOTIDE SEQUENCE [LARGE SCALE GENOMIC DNA]</scope>
    <source>
        <strain evidence="4 6">DSM 753</strain>
    </source>
</reference>
<dbReference type="CDD" id="cd18032">
    <property type="entry name" value="DEXHc_RE_I_III_res"/>
    <property type="match status" value="1"/>
</dbReference>
<protein>
    <submittedName>
        <fullName evidence="4">Helicase C-terminal domain protein</fullName>
    </submittedName>
    <submittedName>
        <fullName evidence="5">Type I restriction-modification system deoxyribonuclease</fullName>
    </submittedName>
</protein>
<dbReference type="Proteomes" id="UP000220611">
    <property type="component" value="Unassembled WGS sequence"/>
</dbReference>
<keyword evidence="7" id="KW-1185">Reference proteome</keyword>
<dbReference type="Proteomes" id="UP000003490">
    <property type="component" value="Unassembled WGS sequence"/>
</dbReference>
<keyword evidence="1" id="KW-0175">Coiled coil</keyword>
<dbReference type="Gene3D" id="3.40.50.300">
    <property type="entry name" value="P-loop containing nucleotide triphosphate hydrolases"/>
    <property type="match status" value="2"/>
</dbReference>
<dbReference type="Pfam" id="PF08463">
    <property type="entry name" value="EcoEI_R_C"/>
    <property type="match status" value="1"/>
</dbReference>
<evidence type="ECO:0000313" key="7">
    <source>
        <dbReference type="Proteomes" id="UP000220611"/>
    </source>
</evidence>
<name>A7VYZ5_9FIRM</name>
<dbReference type="PANTHER" id="PTHR47396">
    <property type="entry name" value="TYPE I RESTRICTION ENZYME ECOKI R PROTEIN"/>
    <property type="match status" value="1"/>
</dbReference>
<dbReference type="PROSITE" id="PS51194">
    <property type="entry name" value="HELICASE_CTER"/>
    <property type="match status" value="1"/>
</dbReference>
<dbReference type="AlphaFoldDB" id="A7VYZ5"/>
<reference evidence="4 6" key="1">
    <citation type="submission" date="2007-08" db="EMBL/GenBank/DDBJ databases">
        <title>Draft genome sequence of Clostridium leptum (DSM 753).</title>
        <authorList>
            <person name="Sudarsanam P."/>
            <person name="Ley R."/>
            <person name="Guruge J."/>
            <person name="Turnbaugh P.J."/>
            <person name="Mahowald M."/>
            <person name="Liep D."/>
            <person name="Gordon J."/>
        </authorList>
    </citation>
    <scope>NUCLEOTIDE SEQUENCE [LARGE SCALE GENOMIC DNA]</scope>
    <source>
        <strain evidence="4 6">DSM 753</strain>
    </source>
</reference>
<keyword evidence="4" id="KW-0347">Helicase</keyword>
<dbReference type="EMBL" id="ABCB02000021">
    <property type="protein sequence ID" value="EDO59773.1"/>
    <property type="molecule type" value="Genomic_DNA"/>
</dbReference>
<dbReference type="SMART" id="SM00487">
    <property type="entry name" value="DEXDc"/>
    <property type="match status" value="1"/>
</dbReference>
<organism evidence="4 6">
    <name type="scientific">[Clostridium] leptum DSM 753</name>
    <dbReference type="NCBI Taxonomy" id="428125"/>
    <lineage>
        <taxon>Bacteria</taxon>
        <taxon>Bacillati</taxon>
        <taxon>Bacillota</taxon>
        <taxon>Clostridia</taxon>
        <taxon>Eubacteriales</taxon>
        <taxon>Oscillospiraceae</taxon>
        <taxon>Oscillospiraceae incertae sedis</taxon>
    </lineage>
</organism>
<keyword evidence="4" id="KW-0547">Nucleotide-binding</keyword>